<feature type="compositionally biased region" description="Low complexity" evidence="7">
    <location>
        <begin position="23"/>
        <end position="46"/>
    </location>
</feature>
<dbReference type="Proteomes" id="UP000612746">
    <property type="component" value="Unassembled WGS sequence"/>
</dbReference>
<proteinExistence type="predicted"/>
<comment type="caution">
    <text evidence="9">The sequence shown here is derived from an EMBL/GenBank/DDBJ whole genome shotgun (WGS) entry which is preliminary data.</text>
</comment>
<dbReference type="AlphaFoldDB" id="A0A8H7UR15"/>
<feature type="compositionally biased region" description="Polar residues" evidence="7">
    <location>
        <begin position="9"/>
        <end position="22"/>
    </location>
</feature>
<reference evidence="9" key="1">
    <citation type="submission" date="2020-12" db="EMBL/GenBank/DDBJ databases">
        <title>Metabolic potential, ecology and presence of endohyphal bacteria is reflected in genomic diversity of Mucoromycotina.</title>
        <authorList>
            <person name="Muszewska A."/>
            <person name="Okrasinska A."/>
            <person name="Steczkiewicz K."/>
            <person name="Drgas O."/>
            <person name="Orlowska M."/>
            <person name="Perlinska-Lenart U."/>
            <person name="Aleksandrzak-Piekarczyk T."/>
            <person name="Szatraj K."/>
            <person name="Zielenkiewicz U."/>
            <person name="Pilsyk S."/>
            <person name="Malc E."/>
            <person name="Mieczkowski P."/>
            <person name="Kruszewska J.S."/>
            <person name="Biernat P."/>
            <person name="Pawlowska J."/>
        </authorList>
    </citation>
    <scope>NUCLEOTIDE SEQUENCE</scope>
    <source>
        <strain evidence="9">WA0000051536</strain>
    </source>
</reference>
<dbReference type="PROSITE" id="PS00027">
    <property type="entry name" value="HOMEOBOX_1"/>
    <property type="match status" value="1"/>
</dbReference>
<evidence type="ECO:0000256" key="3">
    <source>
        <dbReference type="ARBA" id="ARBA00023155"/>
    </source>
</evidence>
<feature type="compositionally biased region" description="Polar residues" evidence="7">
    <location>
        <begin position="261"/>
        <end position="273"/>
    </location>
</feature>
<feature type="DNA-binding region" description="Homeobox" evidence="5">
    <location>
        <begin position="60"/>
        <end position="119"/>
    </location>
</feature>
<protein>
    <recommendedName>
        <fullName evidence="8">Homeobox domain-containing protein</fullName>
    </recommendedName>
</protein>
<dbReference type="GO" id="GO:0000978">
    <property type="term" value="F:RNA polymerase II cis-regulatory region sequence-specific DNA binding"/>
    <property type="evidence" value="ECO:0007669"/>
    <property type="project" value="TreeGrafter"/>
</dbReference>
<keyword evidence="3 5" id="KW-0371">Homeobox</keyword>
<feature type="domain" description="Homeobox" evidence="8">
    <location>
        <begin position="58"/>
        <end position="118"/>
    </location>
</feature>
<dbReference type="EMBL" id="JAEPRA010000003">
    <property type="protein sequence ID" value="KAG2187794.1"/>
    <property type="molecule type" value="Genomic_DNA"/>
</dbReference>
<dbReference type="SMART" id="SM00389">
    <property type="entry name" value="HOX"/>
    <property type="match status" value="1"/>
</dbReference>
<dbReference type="Gene3D" id="1.10.10.60">
    <property type="entry name" value="Homeodomain-like"/>
    <property type="match status" value="1"/>
</dbReference>
<dbReference type="InterPro" id="IPR017970">
    <property type="entry name" value="Homeobox_CS"/>
</dbReference>
<keyword evidence="2 5" id="KW-0238">DNA-binding</keyword>
<dbReference type="SUPFAM" id="SSF46689">
    <property type="entry name" value="Homeodomain-like"/>
    <property type="match status" value="1"/>
</dbReference>
<evidence type="ECO:0000256" key="1">
    <source>
        <dbReference type="ARBA" id="ARBA00004123"/>
    </source>
</evidence>
<gene>
    <name evidence="9" type="ORF">INT44_005484</name>
</gene>
<dbReference type="OrthoDB" id="6159439at2759"/>
<evidence type="ECO:0000256" key="2">
    <source>
        <dbReference type="ARBA" id="ARBA00023125"/>
    </source>
</evidence>
<dbReference type="PANTHER" id="PTHR45793">
    <property type="entry name" value="HOMEOBOX PROTEIN"/>
    <property type="match status" value="1"/>
</dbReference>
<feature type="region of interest" description="Disordered" evidence="7">
    <location>
        <begin position="247"/>
        <end position="316"/>
    </location>
</feature>
<feature type="compositionally biased region" description="Low complexity" evidence="7">
    <location>
        <begin position="278"/>
        <end position="296"/>
    </location>
</feature>
<sequence length="393" mass="43689">MSANDNRKSISSLLNPPSQDQDSAASSLKPPASASSRRYSAPPRSSFAEQDSKLDDQPAKKAKRKRITPEQLVDLLALFEKTDTPSFEVREKLANQLNMTNREVQVWFQNRRAKVNRARLNAMNAENAQSQHRFQHSPLTPGINGSNPKYQFVPTFSRLDDQPPQLHNATEYSVKAARRTSAYPELESPRSISGAPTGDPRSGSKHLSIPPPIKLGSQEGAEHDRRYATPLYSPTSDMFNLSLNPTPASSHQAAYFDSRRNSGSISAPQTPTHQGPYPATLATPPALNPISTSSSPYHRRSHSHSYSLPPTPAYSDHSAIDLLASAAEYVQKSEEKRKRRASEQMVLPPLSRAELRSVRSKSGNDAWGSVTEEVEEEEKQDEQARPRSFRPWE</sequence>
<evidence type="ECO:0000256" key="6">
    <source>
        <dbReference type="RuleBase" id="RU000682"/>
    </source>
</evidence>
<keyword evidence="10" id="KW-1185">Reference proteome</keyword>
<evidence type="ECO:0000256" key="7">
    <source>
        <dbReference type="SAM" id="MobiDB-lite"/>
    </source>
</evidence>
<dbReference type="InterPro" id="IPR009057">
    <property type="entry name" value="Homeodomain-like_sf"/>
</dbReference>
<evidence type="ECO:0000259" key="8">
    <source>
        <dbReference type="PROSITE" id="PS50071"/>
    </source>
</evidence>
<evidence type="ECO:0000256" key="4">
    <source>
        <dbReference type="ARBA" id="ARBA00023242"/>
    </source>
</evidence>
<accession>A0A8H7UR15</accession>
<comment type="subcellular location">
    <subcellularLocation>
        <location evidence="1 5 6">Nucleus</location>
    </subcellularLocation>
</comment>
<name>A0A8H7UR15_9FUNG</name>
<dbReference type="GO" id="GO:0000981">
    <property type="term" value="F:DNA-binding transcription factor activity, RNA polymerase II-specific"/>
    <property type="evidence" value="ECO:0007669"/>
    <property type="project" value="InterPro"/>
</dbReference>
<feature type="compositionally biased region" description="Basic and acidic residues" evidence="7">
    <location>
        <begin position="381"/>
        <end position="393"/>
    </location>
</feature>
<evidence type="ECO:0000256" key="5">
    <source>
        <dbReference type="PROSITE-ProRule" id="PRU00108"/>
    </source>
</evidence>
<feature type="compositionally biased region" description="Basic and acidic residues" evidence="7">
    <location>
        <begin position="50"/>
        <end position="59"/>
    </location>
</feature>
<organism evidence="9 10">
    <name type="scientific">Umbelopsis vinacea</name>
    <dbReference type="NCBI Taxonomy" id="44442"/>
    <lineage>
        <taxon>Eukaryota</taxon>
        <taxon>Fungi</taxon>
        <taxon>Fungi incertae sedis</taxon>
        <taxon>Mucoromycota</taxon>
        <taxon>Mucoromycotina</taxon>
        <taxon>Umbelopsidomycetes</taxon>
        <taxon>Umbelopsidales</taxon>
        <taxon>Umbelopsidaceae</taxon>
        <taxon>Umbelopsis</taxon>
    </lineage>
</organism>
<dbReference type="InterPro" id="IPR001356">
    <property type="entry name" value="HD"/>
</dbReference>
<evidence type="ECO:0000313" key="9">
    <source>
        <dbReference type="EMBL" id="KAG2187794.1"/>
    </source>
</evidence>
<feature type="region of interest" description="Disordered" evidence="7">
    <location>
        <begin position="139"/>
        <end position="222"/>
    </location>
</feature>
<feature type="region of interest" description="Disordered" evidence="7">
    <location>
        <begin position="330"/>
        <end position="393"/>
    </location>
</feature>
<evidence type="ECO:0000313" key="10">
    <source>
        <dbReference type="Proteomes" id="UP000612746"/>
    </source>
</evidence>
<dbReference type="CDD" id="cd00086">
    <property type="entry name" value="homeodomain"/>
    <property type="match status" value="1"/>
</dbReference>
<dbReference type="GO" id="GO:0005634">
    <property type="term" value="C:nucleus"/>
    <property type="evidence" value="ECO:0007669"/>
    <property type="project" value="UniProtKB-SubCell"/>
</dbReference>
<keyword evidence="4 5" id="KW-0539">Nucleus</keyword>
<feature type="region of interest" description="Disordered" evidence="7">
    <location>
        <begin position="1"/>
        <end position="66"/>
    </location>
</feature>
<dbReference type="PROSITE" id="PS50071">
    <property type="entry name" value="HOMEOBOX_2"/>
    <property type="match status" value="1"/>
</dbReference>
<dbReference type="Pfam" id="PF00046">
    <property type="entry name" value="Homeodomain"/>
    <property type="match status" value="1"/>
</dbReference>
<dbReference type="PANTHER" id="PTHR45793:SF25">
    <property type="entry name" value="HOMEOBOX PROTEIN CEH-36"/>
    <property type="match status" value="1"/>
</dbReference>